<feature type="domain" description="KIB1-4 beta-propeller" evidence="2">
    <location>
        <begin position="64"/>
        <end position="355"/>
    </location>
</feature>
<reference evidence="3" key="1">
    <citation type="submission" date="2024-10" db="EMBL/GenBank/DDBJ databases">
        <authorList>
            <person name="Ryan C."/>
        </authorList>
    </citation>
    <scope>NUCLEOTIDE SEQUENCE [LARGE SCALE GENOMIC DNA]</scope>
</reference>
<dbReference type="PANTHER" id="PTHR33110:SF103">
    <property type="entry name" value="F-BOX DOMAIN-CONTAINING PROTEIN"/>
    <property type="match status" value="1"/>
</dbReference>
<dbReference type="EMBL" id="OZ075132">
    <property type="protein sequence ID" value="CAL4983476.1"/>
    <property type="molecule type" value="Genomic_DNA"/>
</dbReference>
<feature type="compositionally biased region" description="Acidic residues" evidence="1">
    <location>
        <begin position="131"/>
        <end position="156"/>
    </location>
</feature>
<keyword evidence="4" id="KW-1185">Reference proteome</keyword>
<gene>
    <name evidence="3" type="ORF">URODEC1_LOCUS57064</name>
</gene>
<dbReference type="AlphaFoldDB" id="A0ABC9ATV4"/>
<dbReference type="PANTHER" id="PTHR33110">
    <property type="entry name" value="F-BOX/KELCH-REPEAT PROTEIN-RELATED"/>
    <property type="match status" value="1"/>
</dbReference>
<protein>
    <recommendedName>
        <fullName evidence="2">KIB1-4 beta-propeller domain-containing protein</fullName>
    </recommendedName>
</protein>
<evidence type="ECO:0000256" key="1">
    <source>
        <dbReference type="SAM" id="MobiDB-lite"/>
    </source>
</evidence>
<dbReference type="Proteomes" id="UP001497457">
    <property type="component" value="Chromosome 22rd"/>
</dbReference>
<dbReference type="CDD" id="cd09917">
    <property type="entry name" value="F-box_SF"/>
    <property type="match status" value="1"/>
</dbReference>
<evidence type="ECO:0000259" key="2">
    <source>
        <dbReference type="Pfam" id="PF03478"/>
    </source>
</evidence>
<organism evidence="3 4">
    <name type="scientific">Urochloa decumbens</name>
    <dbReference type="NCBI Taxonomy" id="240449"/>
    <lineage>
        <taxon>Eukaryota</taxon>
        <taxon>Viridiplantae</taxon>
        <taxon>Streptophyta</taxon>
        <taxon>Embryophyta</taxon>
        <taxon>Tracheophyta</taxon>
        <taxon>Spermatophyta</taxon>
        <taxon>Magnoliopsida</taxon>
        <taxon>Liliopsida</taxon>
        <taxon>Poales</taxon>
        <taxon>Poaceae</taxon>
        <taxon>PACMAD clade</taxon>
        <taxon>Panicoideae</taxon>
        <taxon>Panicodae</taxon>
        <taxon>Paniceae</taxon>
        <taxon>Melinidinae</taxon>
        <taxon>Urochloa</taxon>
    </lineage>
</organism>
<accession>A0ABC9ATV4</accession>
<feature type="compositionally biased region" description="Basic and acidic residues" evidence="1">
    <location>
        <begin position="120"/>
        <end position="130"/>
    </location>
</feature>
<dbReference type="Gene3D" id="1.20.1280.50">
    <property type="match status" value="1"/>
</dbReference>
<dbReference type="SUPFAM" id="SSF81383">
    <property type="entry name" value="F-box domain"/>
    <property type="match status" value="1"/>
</dbReference>
<sequence>MALTPQSWSDLPLDLAGLVLGRLFAHVDRVRFAAVCPQWRSAAQQARLPPPPPLLALKAGRTFYSMPRGEPFRFAGYDKDEHFDTASGSWLVYRRVRCLILMNPFSGATMTLPDPSSAHLTDKGDDKGQDSEEEGDDSDDEGDDSMDSDDSEEGEGDDSKDIDGSEEGYDFSSESHLRFIDIHEMEVMKLICAHLSSLQHCSGVAVANGLQCAGQEVPREDLLALDISVDAKTGDPQVSRIRQAIKIIHFDNLMETFHRMLYLVESCGKLLLVRRMIFHRHVHRRGQIHTFDRQCEPELAVFKADFRRSRWAKVTSLEDDQALFLGPCSRAVCLPQYDSPGNRVWFLDDYKDFYPSSEYYSTSTSDTNDMANRKFSSPLPTISWSGRGGPADHVGAVWLFPSN</sequence>
<dbReference type="InterPro" id="IPR005174">
    <property type="entry name" value="KIB1-4_b-propeller"/>
</dbReference>
<dbReference type="InterPro" id="IPR036047">
    <property type="entry name" value="F-box-like_dom_sf"/>
</dbReference>
<evidence type="ECO:0000313" key="4">
    <source>
        <dbReference type="Proteomes" id="UP001497457"/>
    </source>
</evidence>
<proteinExistence type="predicted"/>
<name>A0ABC9ATV4_9POAL</name>
<dbReference type="Pfam" id="PF03478">
    <property type="entry name" value="Beta-prop_KIB1-4"/>
    <property type="match status" value="1"/>
</dbReference>
<evidence type="ECO:0000313" key="3">
    <source>
        <dbReference type="EMBL" id="CAL4983476.1"/>
    </source>
</evidence>
<feature type="region of interest" description="Disordered" evidence="1">
    <location>
        <begin position="111"/>
        <end position="169"/>
    </location>
</feature>